<accession>A0A2V1IVM5</accession>
<proteinExistence type="predicted"/>
<protein>
    <submittedName>
        <fullName evidence="1">Uncharacterized protein</fullName>
    </submittedName>
</protein>
<dbReference type="Proteomes" id="UP000244925">
    <property type="component" value="Unassembled WGS sequence"/>
</dbReference>
<keyword evidence="2" id="KW-1185">Reference proteome</keyword>
<evidence type="ECO:0000313" key="2">
    <source>
        <dbReference type="Proteomes" id="UP000244925"/>
    </source>
</evidence>
<dbReference type="GeneID" id="93423592"/>
<organism evidence="1 2">
    <name type="scientific">Paramuribaculum intestinale</name>
    <dbReference type="NCBI Taxonomy" id="2094151"/>
    <lineage>
        <taxon>Bacteria</taxon>
        <taxon>Pseudomonadati</taxon>
        <taxon>Bacteroidota</taxon>
        <taxon>Bacteroidia</taxon>
        <taxon>Bacteroidales</taxon>
        <taxon>Muribaculaceae</taxon>
        <taxon>Paramuribaculum</taxon>
    </lineage>
</organism>
<comment type="caution">
    <text evidence="1">The sequence shown here is derived from an EMBL/GenBank/DDBJ whole genome shotgun (WGS) entry which is preliminary data.</text>
</comment>
<reference evidence="2" key="1">
    <citation type="submission" date="2018-02" db="EMBL/GenBank/DDBJ databases">
        <authorList>
            <person name="Clavel T."/>
            <person name="Strowig T."/>
        </authorList>
    </citation>
    <scope>NUCLEOTIDE SEQUENCE [LARGE SCALE GENOMIC DNA]</scope>
    <source>
        <strain evidence="2">DSM 100764</strain>
    </source>
</reference>
<sequence length="125" mass="14551">MYIDDLTDAVVECAKSKGWKVEAGIIYKKQTAEFEFGKFTPAGRDFSFSAEMKCANINSLIENIEEYYEDFDVDYETYIWLDQFGHGRNGAPYRMRAVLEDMEATEKMIEELLDAVRDIKVPEEY</sequence>
<dbReference type="RefSeq" id="WP_107036386.1">
    <property type="nucleotide sequence ID" value="NZ_CARBNI010000024.1"/>
</dbReference>
<name>A0A2V1IVM5_9BACT</name>
<dbReference type="AlphaFoldDB" id="A0A2V1IVM5"/>
<gene>
    <name evidence="1" type="ORF">C5O25_08890</name>
</gene>
<dbReference type="EMBL" id="PUBV01000017">
    <property type="protein sequence ID" value="PWB07001.1"/>
    <property type="molecule type" value="Genomic_DNA"/>
</dbReference>
<evidence type="ECO:0000313" key="1">
    <source>
        <dbReference type="EMBL" id="PWB07001.1"/>
    </source>
</evidence>